<protein>
    <recommendedName>
        <fullName evidence="1">Retrotransposon gag domain-containing protein</fullName>
    </recommendedName>
</protein>
<dbReference type="InterPro" id="IPR005162">
    <property type="entry name" value="Retrotrans_gag_dom"/>
</dbReference>
<dbReference type="AlphaFoldDB" id="A0A2N9E120"/>
<organism evidence="2">
    <name type="scientific">Fagus sylvatica</name>
    <name type="common">Beechnut</name>
    <dbReference type="NCBI Taxonomy" id="28930"/>
    <lineage>
        <taxon>Eukaryota</taxon>
        <taxon>Viridiplantae</taxon>
        <taxon>Streptophyta</taxon>
        <taxon>Embryophyta</taxon>
        <taxon>Tracheophyta</taxon>
        <taxon>Spermatophyta</taxon>
        <taxon>Magnoliopsida</taxon>
        <taxon>eudicotyledons</taxon>
        <taxon>Gunneridae</taxon>
        <taxon>Pentapetalae</taxon>
        <taxon>rosids</taxon>
        <taxon>fabids</taxon>
        <taxon>Fagales</taxon>
        <taxon>Fagaceae</taxon>
        <taxon>Fagus</taxon>
    </lineage>
</organism>
<reference evidence="2" key="1">
    <citation type="submission" date="2018-02" db="EMBL/GenBank/DDBJ databases">
        <authorList>
            <person name="Cohen D.B."/>
            <person name="Kent A.D."/>
        </authorList>
    </citation>
    <scope>NUCLEOTIDE SEQUENCE</scope>
</reference>
<evidence type="ECO:0000313" key="2">
    <source>
        <dbReference type="EMBL" id="SPC72137.1"/>
    </source>
</evidence>
<dbReference type="EMBL" id="OIVN01000001">
    <property type="protein sequence ID" value="SPC72137.1"/>
    <property type="molecule type" value="Genomic_DNA"/>
</dbReference>
<dbReference type="Pfam" id="PF03732">
    <property type="entry name" value="Retrotrans_gag"/>
    <property type="match status" value="1"/>
</dbReference>
<name>A0A2N9E120_FAGSY</name>
<gene>
    <name evidence="2" type="ORF">FSB_LOCUS19</name>
</gene>
<accession>A0A2N9E120</accession>
<evidence type="ECO:0000259" key="1">
    <source>
        <dbReference type="Pfam" id="PF03732"/>
    </source>
</evidence>
<sequence length="223" mass="25819">MTTNPLPSTRKDRMSALEVSNHAIETQMEIQQDEFIGMRNSIEALTNAIAQMGRHLEALGNNKARETRFSQLDFPHFKGDSDPTEWIYKAEIFFKLPGTPTNEKVLLASFHLQDDAFQWYLWFERTEPNGSWQEFKQALRVRFGSSEFDFDEDLAKLRQTGTVDEYQTQFERLAGRIQHWPERAQVGFYMRGLKEDIQSVVKSCGPTSLLNTITLSHSVRAHK</sequence>
<proteinExistence type="predicted"/>
<feature type="domain" description="Retrotransposon gag" evidence="1">
    <location>
        <begin position="107"/>
        <end position="195"/>
    </location>
</feature>